<feature type="transmembrane region" description="Helical" evidence="2">
    <location>
        <begin position="89"/>
        <end position="110"/>
    </location>
</feature>
<dbReference type="EMBL" id="CP058938">
    <property type="protein sequence ID" value="QLI74807.1"/>
    <property type="molecule type" value="Genomic_DNA"/>
</dbReference>
<feature type="transmembrane region" description="Helical" evidence="2">
    <location>
        <begin position="144"/>
        <end position="165"/>
    </location>
</feature>
<sequence>MPHSSLSCIIAADALNSILDSWQNAAGYYDTANHTHDEISSVIRSERYLSFTGNLFEHLVDILFVIIFIELGNGLMHSLNPKPSKYQTVLRYTAYVAATIFFAFALAYFGQPTASWVAYWNGSESNSSYAQLSQSLKVVGKLGALFYTSLWIISLFQVGYASFVMHKHKSRVLTRQAAILYLTVTVLDFVRWTFFLTLYARWLLPSGAGPPWWSLMDAVGNTWIRLVQLVMLLVIGMRKRKGIWTTHQAWAASSESTMTSTMVSTTNRPSPVMTPGTAAYPHAIYPHKEYAQPTQMLPAWYVPPQVPPWQYHELAAPQPVILAPGELDTMTYQYAPHPMLGPGYLVLQSTAQIQRNYQQQQQQQQQQPQQSQHYPIPQDHHSLPNHHPLQHQPLFQPHQYHTQ</sequence>
<feature type="transmembrane region" description="Helical" evidence="2">
    <location>
        <begin position="212"/>
        <end position="235"/>
    </location>
</feature>
<keyword evidence="2" id="KW-0472">Membrane</keyword>
<evidence type="ECO:0000313" key="4">
    <source>
        <dbReference type="Proteomes" id="UP000510686"/>
    </source>
</evidence>
<feature type="region of interest" description="Disordered" evidence="1">
    <location>
        <begin position="356"/>
        <end position="403"/>
    </location>
</feature>
<dbReference type="AlphaFoldDB" id="A0A7D5ZAZ4"/>
<feature type="compositionally biased region" description="Low complexity" evidence="1">
    <location>
        <begin position="385"/>
        <end position="403"/>
    </location>
</feature>
<dbReference type="GeneID" id="26246886"/>
<evidence type="ECO:0000256" key="2">
    <source>
        <dbReference type="SAM" id="Phobius"/>
    </source>
</evidence>
<evidence type="ECO:0000313" key="3">
    <source>
        <dbReference type="EMBL" id="QLI74807.1"/>
    </source>
</evidence>
<evidence type="ECO:0000256" key="1">
    <source>
        <dbReference type="SAM" id="MobiDB-lite"/>
    </source>
</evidence>
<feature type="transmembrane region" description="Helical" evidence="2">
    <location>
        <begin position="177"/>
        <end position="200"/>
    </location>
</feature>
<dbReference type="RefSeq" id="XP_014540292.1">
    <property type="nucleotide sequence ID" value="XM_014684806.1"/>
</dbReference>
<proteinExistence type="predicted"/>
<dbReference type="KEGG" id="mbrn:26246886"/>
<feature type="transmembrane region" description="Helical" evidence="2">
    <location>
        <begin position="58"/>
        <end position="77"/>
    </location>
</feature>
<gene>
    <name evidence="3" type="ORF">G6M90_00g112240</name>
</gene>
<organism evidence="3 4">
    <name type="scientific">Metarhizium brunneum</name>
    <dbReference type="NCBI Taxonomy" id="500148"/>
    <lineage>
        <taxon>Eukaryota</taxon>
        <taxon>Fungi</taxon>
        <taxon>Dikarya</taxon>
        <taxon>Ascomycota</taxon>
        <taxon>Pezizomycotina</taxon>
        <taxon>Sordariomycetes</taxon>
        <taxon>Hypocreomycetidae</taxon>
        <taxon>Hypocreales</taxon>
        <taxon>Clavicipitaceae</taxon>
        <taxon>Metarhizium</taxon>
    </lineage>
</organism>
<name>A0A7D5ZAZ4_9HYPO</name>
<feature type="compositionally biased region" description="Low complexity" evidence="1">
    <location>
        <begin position="356"/>
        <end position="372"/>
    </location>
</feature>
<reference evidence="3 4" key="1">
    <citation type="submission" date="2020-07" db="EMBL/GenBank/DDBJ databases">
        <title>Telomere length de novo assembly of all 7 chromosomes of the fungus, Metarhizium brunneum, using a novel assembly pipeline.</title>
        <authorList>
            <person name="Saud z."/>
            <person name="Kortsinoglou A."/>
            <person name="Kouvelis V.N."/>
            <person name="Butt T.M."/>
        </authorList>
    </citation>
    <scope>NUCLEOTIDE SEQUENCE [LARGE SCALE GENOMIC DNA]</scope>
    <source>
        <strain evidence="3 4">4556</strain>
    </source>
</reference>
<keyword evidence="2" id="KW-1133">Transmembrane helix</keyword>
<keyword evidence="4" id="KW-1185">Reference proteome</keyword>
<keyword evidence="2" id="KW-0812">Transmembrane</keyword>
<accession>A0A7D5ZAZ4</accession>
<protein>
    <submittedName>
        <fullName evidence="3">Uncharacterized protein</fullName>
    </submittedName>
</protein>
<dbReference type="OrthoDB" id="5217806at2759"/>
<dbReference type="Proteomes" id="UP000510686">
    <property type="component" value="Chromosome 7"/>
</dbReference>